<keyword evidence="3" id="KW-1185">Reference proteome</keyword>
<evidence type="ECO:0000313" key="2">
    <source>
        <dbReference type="EMBL" id="VDL91207.1"/>
    </source>
</evidence>
<protein>
    <submittedName>
        <fullName evidence="4">Ig-like domain-containing protein</fullName>
    </submittedName>
</protein>
<evidence type="ECO:0000256" key="1">
    <source>
        <dbReference type="SAM" id="Phobius"/>
    </source>
</evidence>
<evidence type="ECO:0000313" key="4">
    <source>
        <dbReference type="WBParaSite" id="SSLN_0000497701-mRNA-1"/>
    </source>
</evidence>
<dbReference type="EMBL" id="UYSU01033011">
    <property type="protein sequence ID" value="VDL91207.1"/>
    <property type="molecule type" value="Genomic_DNA"/>
</dbReference>
<dbReference type="AlphaFoldDB" id="A0A183SKS4"/>
<feature type="transmembrane region" description="Helical" evidence="1">
    <location>
        <begin position="281"/>
        <end position="304"/>
    </location>
</feature>
<dbReference type="WBParaSite" id="SSLN_0000497701-mRNA-1">
    <property type="protein sequence ID" value="SSLN_0000497701-mRNA-1"/>
    <property type="gene ID" value="SSLN_0000497701"/>
</dbReference>
<keyword evidence="1" id="KW-0812">Transmembrane</keyword>
<dbReference type="Proteomes" id="UP000275846">
    <property type="component" value="Unassembled WGS sequence"/>
</dbReference>
<sequence length="345" mass="38186">MEWDKKIDAPIMLRLEDHPNIAKDPQDGSYGYIKNGNGLTSVKCAVIVTPSINLQQNVFSKATEIMIIPSTDVCTIKPEAPALSTIYDVTPNQVITFGISSKLARSKFKLRISMSNPVDEDKVIVDKNTLKFVEGAPTGIYTVTCVIYLENLEETSYVSSEHNLLFIAPPTVTKIVPEYPQLDGPIFCVTNEYPSGMVNISWIITDAKSKKYTEEKNVLFLSDFGSNFTKGSTIQIECRALFVLDANRITTTSSIKFTLPVSTKSFSLNYNKATLSLSTKLILLVFCFLAVIVTLFALLLPVILPSGDTSPLNALNYHIHARLQEHVRRRALAATRKSEGQGNPK</sequence>
<gene>
    <name evidence="2" type="ORF">SSLN_LOCUS4822</name>
</gene>
<accession>A0A183SKS4</accession>
<reference evidence="2 3" key="2">
    <citation type="submission" date="2018-11" db="EMBL/GenBank/DDBJ databases">
        <authorList>
            <consortium name="Pathogen Informatics"/>
        </authorList>
    </citation>
    <scope>NUCLEOTIDE SEQUENCE [LARGE SCALE GENOMIC DNA]</scope>
    <source>
        <strain evidence="2 3">NST_G2</strain>
    </source>
</reference>
<dbReference type="OrthoDB" id="10396604at2759"/>
<evidence type="ECO:0000313" key="3">
    <source>
        <dbReference type="Proteomes" id="UP000275846"/>
    </source>
</evidence>
<reference evidence="4" key="1">
    <citation type="submission" date="2016-06" db="UniProtKB">
        <authorList>
            <consortium name="WormBaseParasite"/>
        </authorList>
    </citation>
    <scope>IDENTIFICATION</scope>
</reference>
<keyword evidence="1" id="KW-0472">Membrane</keyword>
<organism evidence="4">
    <name type="scientific">Schistocephalus solidus</name>
    <name type="common">Tapeworm</name>
    <dbReference type="NCBI Taxonomy" id="70667"/>
    <lineage>
        <taxon>Eukaryota</taxon>
        <taxon>Metazoa</taxon>
        <taxon>Spiralia</taxon>
        <taxon>Lophotrochozoa</taxon>
        <taxon>Platyhelminthes</taxon>
        <taxon>Cestoda</taxon>
        <taxon>Eucestoda</taxon>
        <taxon>Diphyllobothriidea</taxon>
        <taxon>Diphyllobothriidae</taxon>
        <taxon>Schistocephalus</taxon>
    </lineage>
</organism>
<proteinExistence type="predicted"/>
<name>A0A183SKS4_SCHSO</name>
<keyword evidence="1" id="KW-1133">Transmembrane helix</keyword>